<feature type="region of interest" description="Disordered" evidence="1">
    <location>
        <begin position="1"/>
        <end position="28"/>
    </location>
</feature>
<gene>
    <name evidence="2" type="ORF">J4Q44_G00251600</name>
</gene>
<accession>A0AAN8L995</accession>
<evidence type="ECO:0000256" key="1">
    <source>
        <dbReference type="SAM" id="MobiDB-lite"/>
    </source>
</evidence>
<sequence>MLRHPQPRHPPNQSSLGQQAEGRTREGLEECLRTTLGQSSPSVALVPVLDLPDSAGHPLVLLAQSVESETYLDKRNYSLPSTAQSYNSRTMLKEGPSWDQLDPRRKEEELDCSYRLHLDTHQPFTICHCVLCECADVVRFNKYVYNCIHEYGGLLKTPGQ</sequence>
<evidence type="ECO:0000313" key="3">
    <source>
        <dbReference type="Proteomes" id="UP001356427"/>
    </source>
</evidence>
<name>A0AAN8L995_9TELE</name>
<dbReference type="AlphaFoldDB" id="A0AAN8L995"/>
<protein>
    <submittedName>
        <fullName evidence="2">Uncharacterized protein</fullName>
    </submittedName>
</protein>
<reference evidence="2 3" key="1">
    <citation type="submission" date="2021-04" db="EMBL/GenBank/DDBJ databases">
        <authorList>
            <person name="De Guttry C."/>
            <person name="Zahm M."/>
            <person name="Klopp C."/>
            <person name="Cabau C."/>
            <person name="Louis A."/>
            <person name="Berthelot C."/>
            <person name="Parey E."/>
            <person name="Roest Crollius H."/>
            <person name="Montfort J."/>
            <person name="Robinson-Rechavi M."/>
            <person name="Bucao C."/>
            <person name="Bouchez O."/>
            <person name="Gislard M."/>
            <person name="Lluch J."/>
            <person name="Milhes M."/>
            <person name="Lampietro C."/>
            <person name="Lopez Roques C."/>
            <person name="Donnadieu C."/>
            <person name="Braasch I."/>
            <person name="Desvignes T."/>
            <person name="Postlethwait J."/>
            <person name="Bobe J."/>
            <person name="Wedekind C."/>
            <person name="Guiguen Y."/>
        </authorList>
    </citation>
    <scope>NUCLEOTIDE SEQUENCE [LARGE SCALE GENOMIC DNA]</scope>
    <source>
        <strain evidence="2">Cs_M1</strain>
        <tissue evidence="2">Blood</tissue>
    </source>
</reference>
<organism evidence="2 3">
    <name type="scientific">Coregonus suidteri</name>
    <dbReference type="NCBI Taxonomy" id="861788"/>
    <lineage>
        <taxon>Eukaryota</taxon>
        <taxon>Metazoa</taxon>
        <taxon>Chordata</taxon>
        <taxon>Craniata</taxon>
        <taxon>Vertebrata</taxon>
        <taxon>Euteleostomi</taxon>
        <taxon>Actinopterygii</taxon>
        <taxon>Neopterygii</taxon>
        <taxon>Teleostei</taxon>
        <taxon>Protacanthopterygii</taxon>
        <taxon>Salmoniformes</taxon>
        <taxon>Salmonidae</taxon>
        <taxon>Coregoninae</taxon>
        <taxon>Coregonus</taxon>
    </lineage>
</organism>
<dbReference type="Proteomes" id="UP001356427">
    <property type="component" value="Unassembled WGS sequence"/>
</dbReference>
<dbReference type="EMBL" id="JAGTTL010000023">
    <property type="protein sequence ID" value="KAK6304574.1"/>
    <property type="molecule type" value="Genomic_DNA"/>
</dbReference>
<keyword evidence="3" id="KW-1185">Reference proteome</keyword>
<comment type="caution">
    <text evidence="2">The sequence shown here is derived from an EMBL/GenBank/DDBJ whole genome shotgun (WGS) entry which is preliminary data.</text>
</comment>
<evidence type="ECO:0000313" key="2">
    <source>
        <dbReference type="EMBL" id="KAK6304574.1"/>
    </source>
</evidence>
<proteinExistence type="predicted"/>